<dbReference type="AlphaFoldDB" id="A0A139HMY1"/>
<name>A0A139HMY1_9PEZI</name>
<protein>
    <submittedName>
        <fullName evidence="2">Uncharacterized protein</fullName>
    </submittedName>
</protein>
<organism evidence="2 3">
    <name type="scientific">Pseudocercospora eumusae</name>
    <dbReference type="NCBI Taxonomy" id="321146"/>
    <lineage>
        <taxon>Eukaryota</taxon>
        <taxon>Fungi</taxon>
        <taxon>Dikarya</taxon>
        <taxon>Ascomycota</taxon>
        <taxon>Pezizomycotina</taxon>
        <taxon>Dothideomycetes</taxon>
        <taxon>Dothideomycetidae</taxon>
        <taxon>Mycosphaerellales</taxon>
        <taxon>Mycosphaerellaceae</taxon>
        <taxon>Pseudocercospora</taxon>
    </lineage>
</organism>
<reference evidence="2 3" key="1">
    <citation type="submission" date="2015-07" db="EMBL/GenBank/DDBJ databases">
        <title>Comparative genomics of the Sigatoka disease complex on banana suggests a link between parallel evolutionary changes in Pseudocercospora fijiensis and Pseudocercospora eumusae and increased virulence on the banana host.</title>
        <authorList>
            <person name="Chang T.-C."/>
            <person name="Salvucci A."/>
            <person name="Crous P.W."/>
            <person name="Stergiopoulos I."/>
        </authorList>
    </citation>
    <scope>NUCLEOTIDE SEQUENCE [LARGE SCALE GENOMIC DNA]</scope>
    <source>
        <strain evidence="2 3">CBS 114824</strain>
    </source>
</reference>
<sequence length="333" mass="36939">MSNLAPDLRLFGYDLDFFPNSQQDPGTRSKPSPDQSYMDILHTPLSEYITEEQYHVRQTPESLLKDWPPALHSNTGHVHCDQQPRHQKDEMQGPSAAAGSWLQNLVRINGDLFAYPALGNSANKSTLHEVGCGSVIGPRDQAQILLGLAAQLLMLVEELGGWVNSSDKCQSRVLHESSDPATLITATLLDQSNSLLLSSTYMKLLDRFDHQLRYIETGDACAPDPSKSRLARSRLHRAELSTTQDFTHVNIISFYTRRIGRALKPLVRSESFPSIDGATCGGPCPRSHTTMQVGKRGSFVQRTPKVLPFEIVEKQSALLKFAEDIQAYLLGLA</sequence>
<evidence type="ECO:0000313" key="3">
    <source>
        <dbReference type="Proteomes" id="UP000070133"/>
    </source>
</evidence>
<keyword evidence="3" id="KW-1185">Reference proteome</keyword>
<gene>
    <name evidence="2" type="ORF">AC578_8925</name>
</gene>
<dbReference type="Proteomes" id="UP000070133">
    <property type="component" value="Unassembled WGS sequence"/>
</dbReference>
<dbReference type="EMBL" id="LFZN01000026">
    <property type="protein sequence ID" value="KXT03838.1"/>
    <property type="molecule type" value="Genomic_DNA"/>
</dbReference>
<feature type="compositionally biased region" description="Basic and acidic residues" evidence="1">
    <location>
        <begin position="78"/>
        <end position="91"/>
    </location>
</feature>
<evidence type="ECO:0000313" key="2">
    <source>
        <dbReference type="EMBL" id="KXT03838.1"/>
    </source>
</evidence>
<evidence type="ECO:0000256" key="1">
    <source>
        <dbReference type="SAM" id="MobiDB-lite"/>
    </source>
</evidence>
<feature type="region of interest" description="Disordered" evidence="1">
    <location>
        <begin position="74"/>
        <end position="96"/>
    </location>
</feature>
<accession>A0A139HMY1</accession>
<proteinExistence type="predicted"/>
<comment type="caution">
    <text evidence="2">The sequence shown here is derived from an EMBL/GenBank/DDBJ whole genome shotgun (WGS) entry which is preliminary data.</text>
</comment>